<accession>X1UIB3</accession>
<evidence type="ECO:0000256" key="1">
    <source>
        <dbReference type="SAM" id="MobiDB-lite"/>
    </source>
</evidence>
<organism evidence="2">
    <name type="scientific">marine sediment metagenome</name>
    <dbReference type="NCBI Taxonomy" id="412755"/>
    <lineage>
        <taxon>unclassified sequences</taxon>
        <taxon>metagenomes</taxon>
        <taxon>ecological metagenomes</taxon>
    </lineage>
</organism>
<feature type="non-terminal residue" evidence="2">
    <location>
        <position position="1"/>
    </location>
</feature>
<gene>
    <name evidence="2" type="ORF">S12H4_62241</name>
</gene>
<name>X1UIB3_9ZZZZ</name>
<feature type="region of interest" description="Disordered" evidence="1">
    <location>
        <begin position="67"/>
        <end position="90"/>
    </location>
</feature>
<reference evidence="2" key="1">
    <citation type="journal article" date="2014" name="Front. Microbiol.">
        <title>High frequency of phylogenetically diverse reductive dehalogenase-homologous genes in deep subseafloor sedimentary metagenomes.</title>
        <authorList>
            <person name="Kawai M."/>
            <person name="Futagami T."/>
            <person name="Toyoda A."/>
            <person name="Takaki Y."/>
            <person name="Nishi S."/>
            <person name="Hori S."/>
            <person name="Arai W."/>
            <person name="Tsubouchi T."/>
            <person name="Morono Y."/>
            <person name="Uchiyama I."/>
            <person name="Ito T."/>
            <person name="Fujiyama A."/>
            <person name="Inagaki F."/>
            <person name="Takami H."/>
        </authorList>
    </citation>
    <scope>NUCLEOTIDE SEQUENCE</scope>
    <source>
        <strain evidence="2">Expedition CK06-06</strain>
    </source>
</reference>
<proteinExistence type="predicted"/>
<feature type="non-terminal residue" evidence="2">
    <location>
        <position position="90"/>
    </location>
</feature>
<comment type="caution">
    <text evidence="2">The sequence shown here is derived from an EMBL/GenBank/DDBJ whole genome shotgun (WGS) entry which is preliminary data.</text>
</comment>
<evidence type="ECO:0000313" key="2">
    <source>
        <dbReference type="EMBL" id="GAJ17274.1"/>
    </source>
</evidence>
<protein>
    <submittedName>
        <fullName evidence="2">Uncharacterized protein</fullName>
    </submittedName>
</protein>
<sequence length="90" mass="9906">PRTWAMWARYHPAVKNCKILLYPVKQEMDNPWYEIPAFRVGGSKSPSRGVKLNPKLDVVTPYGRNYGGPAATSAGGLPPAEVSETETGEF</sequence>
<dbReference type="EMBL" id="BARW01041656">
    <property type="protein sequence ID" value="GAJ17274.1"/>
    <property type="molecule type" value="Genomic_DNA"/>
</dbReference>
<dbReference type="AlphaFoldDB" id="X1UIB3"/>